<dbReference type="OrthoDB" id="9816320at2"/>
<name>A0A379IQE5_ECTME</name>
<dbReference type="InterPro" id="IPR041669">
    <property type="entry name" value="TetR_C_15"/>
</dbReference>
<evidence type="ECO:0000256" key="4">
    <source>
        <dbReference type="PROSITE-ProRule" id="PRU00335"/>
    </source>
</evidence>
<reference evidence="7 8" key="1">
    <citation type="submission" date="2018-06" db="EMBL/GenBank/DDBJ databases">
        <authorList>
            <consortium name="Pathogen Informatics"/>
            <person name="Doyle S."/>
        </authorList>
    </citation>
    <scope>NUCLEOTIDE SEQUENCE [LARGE SCALE GENOMIC DNA]</scope>
    <source>
        <strain evidence="7 8">NCTC10899</strain>
    </source>
</reference>
<dbReference type="EMBL" id="UGUU01000001">
    <property type="protein sequence ID" value="SUD38485.1"/>
    <property type="molecule type" value="Genomic_DNA"/>
</dbReference>
<dbReference type="GO" id="GO:0000976">
    <property type="term" value="F:transcription cis-regulatory region binding"/>
    <property type="evidence" value="ECO:0007669"/>
    <property type="project" value="TreeGrafter"/>
</dbReference>
<evidence type="ECO:0000256" key="2">
    <source>
        <dbReference type="ARBA" id="ARBA00023125"/>
    </source>
</evidence>
<dbReference type="RefSeq" id="WP_115290689.1">
    <property type="nucleotide sequence ID" value="NZ_JBJEWQ010000011.1"/>
</dbReference>
<proteinExistence type="predicted"/>
<dbReference type="PROSITE" id="PS50977">
    <property type="entry name" value="HTH_TETR_2"/>
    <property type="match status" value="1"/>
</dbReference>
<dbReference type="PANTHER" id="PTHR30055">
    <property type="entry name" value="HTH-TYPE TRANSCRIPTIONAL REGULATOR RUTR"/>
    <property type="match status" value="1"/>
</dbReference>
<dbReference type="Gene3D" id="1.10.357.10">
    <property type="entry name" value="Tetracycline Repressor, domain 2"/>
    <property type="match status" value="1"/>
</dbReference>
<keyword evidence="3" id="KW-0804">Transcription</keyword>
<gene>
    <name evidence="7" type="primary">kstR</name>
    <name evidence="7" type="ORF">NCTC10899_01272</name>
</gene>
<evidence type="ECO:0000313" key="7">
    <source>
        <dbReference type="EMBL" id="SUD38485.1"/>
    </source>
</evidence>
<feature type="domain" description="HTH tetR-type" evidence="6">
    <location>
        <begin position="24"/>
        <end position="84"/>
    </location>
</feature>
<evidence type="ECO:0000259" key="6">
    <source>
        <dbReference type="PROSITE" id="PS50977"/>
    </source>
</evidence>
<dbReference type="InterPro" id="IPR001647">
    <property type="entry name" value="HTH_TetR"/>
</dbReference>
<dbReference type="SUPFAM" id="SSF46689">
    <property type="entry name" value="Homeodomain-like"/>
    <property type="match status" value="1"/>
</dbReference>
<dbReference type="Pfam" id="PF00440">
    <property type="entry name" value="TetR_N"/>
    <property type="match status" value="1"/>
</dbReference>
<evidence type="ECO:0000256" key="5">
    <source>
        <dbReference type="SAM" id="MobiDB-lite"/>
    </source>
</evidence>
<dbReference type="PRINTS" id="PR00455">
    <property type="entry name" value="HTHTETR"/>
</dbReference>
<feature type="DNA-binding region" description="H-T-H motif" evidence="4">
    <location>
        <begin position="47"/>
        <end position="66"/>
    </location>
</feature>
<feature type="region of interest" description="Disordered" evidence="5">
    <location>
        <begin position="1"/>
        <end position="23"/>
    </location>
</feature>
<dbReference type="GO" id="GO:0003700">
    <property type="term" value="F:DNA-binding transcription factor activity"/>
    <property type="evidence" value="ECO:0007669"/>
    <property type="project" value="TreeGrafter"/>
</dbReference>
<protein>
    <submittedName>
        <fullName evidence="7">Transcriptional regulator</fullName>
    </submittedName>
</protein>
<accession>A0A379IQE5</accession>
<evidence type="ECO:0000313" key="8">
    <source>
        <dbReference type="Proteomes" id="UP000254260"/>
    </source>
</evidence>
<dbReference type="Pfam" id="PF17918">
    <property type="entry name" value="TetR_C_15"/>
    <property type="match status" value="1"/>
</dbReference>
<evidence type="ECO:0000256" key="3">
    <source>
        <dbReference type="ARBA" id="ARBA00023163"/>
    </source>
</evidence>
<keyword evidence="2 4" id="KW-0238">DNA-binding</keyword>
<sequence length="222" mass="24300">MTETLSSDPKKTRKPRVPKQERSQARLEAILDTSLQLIAANGYEAVSMREIARESGLPIASLYMYFPTKLSIAKEVWLRYTTAINASLEEVLKTVSDPTTPADSGALIEHLIDLMVGIQSSHPGFVEIWGCVAASAELRELNREDTFRAAQVLATTFRVSNPSLDETQAEGLALLLTEGATAVTKLILTLPEEERPARIRQLKDSLRLIHSSTVGSLTQPAG</sequence>
<keyword evidence="1" id="KW-0805">Transcription regulation</keyword>
<dbReference type="PANTHER" id="PTHR30055:SF234">
    <property type="entry name" value="HTH-TYPE TRANSCRIPTIONAL REGULATOR BETI"/>
    <property type="match status" value="1"/>
</dbReference>
<dbReference type="Proteomes" id="UP000254260">
    <property type="component" value="Unassembled WGS sequence"/>
</dbReference>
<dbReference type="AlphaFoldDB" id="A0A379IQE5"/>
<organism evidence="7 8">
    <name type="scientific">Ectopseudomonas mendocina</name>
    <name type="common">Pseudomonas mendocina</name>
    <dbReference type="NCBI Taxonomy" id="300"/>
    <lineage>
        <taxon>Bacteria</taxon>
        <taxon>Pseudomonadati</taxon>
        <taxon>Pseudomonadota</taxon>
        <taxon>Gammaproteobacteria</taxon>
        <taxon>Pseudomonadales</taxon>
        <taxon>Pseudomonadaceae</taxon>
        <taxon>Ectopseudomonas</taxon>
    </lineage>
</organism>
<evidence type="ECO:0000256" key="1">
    <source>
        <dbReference type="ARBA" id="ARBA00023015"/>
    </source>
</evidence>
<dbReference type="InterPro" id="IPR009057">
    <property type="entry name" value="Homeodomain-like_sf"/>
</dbReference>
<dbReference type="InterPro" id="IPR050109">
    <property type="entry name" value="HTH-type_TetR-like_transc_reg"/>
</dbReference>